<proteinExistence type="predicted"/>
<dbReference type="Proteomes" id="UP001500166">
    <property type="component" value="Unassembled WGS sequence"/>
</dbReference>
<feature type="transmembrane region" description="Helical" evidence="6">
    <location>
        <begin position="142"/>
        <end position="162"/>
    </location>
</feature>
<keyword evidence="4 6" id="KW-1133">Transmembrane helix</keyword>
<gene>
    <name evidence="8" type="ORF">GCM10009824_27810</name>
</gene>
<feature type="domain" description="Major facilitator superfamily (MFS) profile" evidence="7">
    <location>
        <begin position="14"/>
        <end position="382"/>
    </location>
</feature>
<evidence type="ECO:0000256" key="1">
    <source>
        <dbReference type="ARBA" id="ARBA00004651"/>
    </source>
</evidence>
<dbReference type="EMBL" id="BAAAQA010000037">
    <property type="protein sequence ID" value="GAA2123768.1"/>
    <property type="molecule type" value="Genomic_DNA"/>
</dbReference>
<dbReference type="Gene3D" id="1.20.1250.20">
    <property type="entry name" value="MFS general substrate transporter like domains"/>
    <property type="match status" value="1"/>
</dbReference>
<evidence type="ECO:0000256" key="2">
    <source>
        <dbReference type="ARBA" id="ARBA00022475"/>
    </source>
</evidence>
<evidence type="ECO:0000313" key="8">
    <source>
        <dbReference type="EMBL" id="GAA2123768.1"/>
    </source>
</evidence>
<feature type="transmembrane region" description="Helical" evidence="6">
    <location>
        <begin position="235"/>
        <end position="260"/>
    </location>
</feature>
<dbReference type="PROSITE" id="PS50850">
    <property type="entry name" value="MFS"/>
    <property type="match status" value="1"/>
</dbReference>
<feature type="transmembrane region" description="Helical" evidence="6">
    <location>
        <begin position="330"/>
        <end position="349"/>
    </location>
</feature>
<comment type="subcellular location">
    <subcellularLocation>
        <location evidence="1">Cell membrane</location>
        <topology evidence="1">Multi-pass membrane protein</topology>
    </subcellularLocation>
</comment>
<dbReference type="SUPFAM" id="SSF103473">
    <property type="entry name" value="MFS general substrate transporter"/>
    <property type="match status" value="1"/>
</dbReference>
<feature type="transmembrane region" description="Helical" evidence="6">
    <location>
        <begin position="110"/>
        <end position="130"/>
    </location>
</feature>
<evidence type="ECO:0000256" key="3">
    <source>
        <dbReference type="ARBA" id="ARBA00022692"/>
    </source>
</evidence>
<evidence type="ECO:0000256" key="6">
    <source>
        <dbReference type="SAM" id="Phobius"/>
    </source>
</evidence>
<dbReference type="RefSeq" id="WP_344225564.1">
    <property type="nucleotide sequence ID" value="NZ_BAAAQA010000037.1"/>
</dbReference>
<organism evidence="8 9">
    <name type="scientific">Kocuria atrinae</name>
    <dbReference type="NCBI Taxonomy" id="592377"/>
    <lineage>
        <taxon>Bacteria</taxon>
        <taxon>Bacillati</taxon>
        <taxon>Actinomycetota</taxon>
        <taxon>Actinomycetes</taxon>
        <taxon>Micrococcales</taxon>
        <taxon>Micrococcaceae</taxon>
        <taxon>Kocuria</taxon>
    </lineage>
</organism>
<reference evidence="8 9" key="1">
    <citation type="journal article" date="2019" name="Int. J. Syst. Evol. Microbiol.">
        <title>The Global Catalogue of Microorganisms (GCM) 10K type strain sequencing project: providing services to taxonomists for standard genome sequencing and annotation.</title>
        <authorList>
            <consortium name="The Broad Institute Genomics Platform"/>
            <consortium name="The Broad Institute Genome Sequencing Center for Infectious Disease"/>
            <person name="Wu L."/>
            <person name="Ma J."/>
        </authorList>
    </citation>
    <scope>NUCLEOTIDE SEQUENCE [LARGE SCALE GENOMIC DNA]</scope>
    <source>
        <strain evidence="8 9">JCM 15914</strain>
    </source>
</reference>
<evidence type="ECO:0000256" key="4">
    <source>
        <dbReference type="ARBA" id="ARBA00022989"/>
    </source>
</evidence>
<evidence type="ECO:0000259" key="7">
    <source>
        <dbReference type="PROSITE" id="PS50850"/>
    </source>
</evidence>
<sequence length="389" mass="40187">MNSPASAGQPAQVPTWTLGAVGFVSFFDRFGTPPMLLIMSSDTGLDVRQVVQLFTVYSLLYALGQPLWGVLSDRWGRHIVLRVALIGVVLGSIASVLASGYALLLIARGFTGLTVGALYPTLLTLIGDTRIGPAKVHALSDLLAYSSIGNAVATLTTGAIAAWLSWRVVFGIVAVACLALLILLRHVRAPRPARTSAAKGSAFTKWPLIVYAVAFTEGIVLVGILTYVVPALQSAGVSVALAGVLGATYGLGVVAGAPIMRVLSRRFTRTQCMVWGGVIMVLGMGASAISATPVPLTITAVCIGLANAVLHSSVQGWATEVSPEARATTISFFVTSLFLGAAAGTFVTADLADAAQFGTIFSIGAVAGLGISVFASTAHSRWVRASEAT</sequence>
<feature type="transmembrane region" description="Helical" evidence="6">
    <location>
        <begin position="83"/>
        <end position="104"/>
    </location>
</feature>
<dbReference type="InterPro" id="IPR050189">
    <property type="entry name" value="MFS_Efflux_Transporters"/>
</dbReference>
<feature type="transmembrane region" description="Helical" evidence="6">
    <location>
        <begin position="272"/>
        <end position="290"/>
    </location>
</feature>
<dbReference type="InterPro" id="IPR036259">
    <property type="entry name" value="MFS_trans_sf"/>
</dbReference>
<evidence type="ECO:0000256" key="5">
    <source>
        <dbReference type="ARBA" id="ARBA00023136"/>
    </source>
</evidence>
<name>A0ABN2YAV3_9MICC</name>
<keyword evidence="3 6" id="KW-0812">Transmembrane</keyword>
<accession>A0ABN2YAV3</accession>
<feature type="transmembrane region" description="Helical" evidence="6">
    <location>
        <begin position="296"/>
        <end position="318"/>
    </location>
</feature>
<feature type="transmembrane region" description="Helical" evidence="6">
    <location>
        <begin position="355"/>
        <end position="375"/>
    </location>
</feature>
<dbReference type="InterPro" id="IPR020846">
    <property type="entry name" value="MFS_dom"/>
</dbReference>
<evidence type="ECO:0000313" key="9">
    <source>
        <dbReference type="Proteomes" id="UP001500166"/>
    </source>
</evidence>
<keyword evidence="5 6" id="KW-0472">Membrane</keyword>
<comment type="caution">
    <text evidence="8">The sequence shown here is derived from an EMBL/GenBank/DDBJ whole genome shotgun (WGS) entry which is preliminary data.</text>
</comment>
<dbReference type="InterPro" id="IPR011701">
    <property type="entry name" value="MFS"/>
</dbReference>
<keyword evidence="2" id="KW-1003">Cell membrane</keyword>
<feature type="transmembrane region" description="Helical" evidence="6">
    <location>
        <begin position="208"/>
        <end position="229"/>
    </location>
</feature>
<protein>
    <submittedName>
        <fullName evidence="8">MFS transporter</fullName>
    </submittedName>
</protein>
<dbReference type="PANTHER" id="PTHR43124">
    <property type="entry name" value="PURINE EFFLUX PUMP PBUE"/>
    <property type="match status" value="1"/>
</dbReference>
<dbReference type="Pfam" id="PF07690">
    <property type="entry name" value="MFS_1"/>
    <property type="match status" value="1"/>
</dbReference>
<dbReference type="PANTHER" id="PTHR43124:SF3">
    <property type="entry name" value="CHLORAMPHENICOL EFFLUX PUMP RV0191"/>
    <property type="match status" value="1"/>
</dbReference>
<feature type="transmembrane region" description="Helical" evidence="6">
    <location>
        <begin position="168"/>
        <end position="187"/>
    </location>
</feature>
<keyword evidence="9" id="KW-1185">Reference proteome</keyword>
<feature type="transmembrane region" description="Helical" evidence="6">
    <location>
        <begin position="50"/>
        <end position="71"/>
    </location>
</feature>